<reference evidence="10" key="2">
    <citation type="submission" date="2014-03" db="EMBL/GenBank/DDBJ databases">
        <authorList>
            <person name="Urmite Genomes"/>
        </authorList>
    </citation>
    <scope>NUCLEOTIDE SEQUENCE</scope>
    <source>
        <strain evidence="10">S1</strain>
    </source>
</reference>
<dbReference type="STRING" id="171693.BN988_02397"/>
<evidence type="ECO:0000313" key="11">
    <source>
        <dbReference type="Proteomes" id="UP000028863"/>
    </source>
</evidence>
<dbReference type="SUPFAM" id="SSF53850">
    <property type="entry name" value="Periplasmic binding protein-like II"/>
    <property type="match status" value="1"/>
</dbReference>
<keyword evidence="3" id="KW-0813">Transport</keyword>
<evidence type="ECO:0000256" key="6">
    <source>
        <dbReference type="ARBA" id="ARBA00023288"/>
    </source>
</evidence>
<dbReference type="Gene3D" id="3.40.190.10">
    <property type="entry name" value="Periplasmic binding protein-like II"/>
    <property type="match status" value="2"/>
</dbReference>
<evidence type="ECO:0000313" key="10">
    <source>
        <dbReference type="EMBL" id="CDO03867.1"/>
    </source>
</evidence>
<dbReference type="InterPro" id="IPR015168">
    <property type="entry name" value="SsuA/THI5"/>
</dbReference>
<name>W9ALS7_9BACI</name>
<dbReference type="Pfam" id="PF09084">
    <property type="entry name" value="NMT1"/>
    <property type="match status" value="1"/>
</dbReference>
<dbReference type="GO" id="GO:0042626">
    <property type="term" value="F:ATPase-coupled transmembrane transporter activity"/>
    <property type="evidence" value="ECO:0007669"/>
    <property type="project" value="InterPro"/>
</dbReference>
<dbReference type="SMART" id="SM00062">
    <property type="entry name" value="PBPb"/>
    <property type="match status" value="1"/>
</dbReference>
<dbReference type="eggNOG" id="COG0715">
    <property type="taxonomic scope" value="Bacteria"/>
</dbReference>
<dbReference type="AlphaFoldDB" id="W9ALS7"/>
<evidence type="ECO:0000256" key="4">
    <source>
        <dbReference type="ARBA" id="ARBA00022729"/>
    </source>
</evidence>
<accession>W9ALS7</accession>
<reference evidence="10" key="1">
    <citation type="submission" date="2014-03" db="EMBL/GenBank/DDBJ databases">
        <title>Draft genome sequencing of Oceanobacillus picturae strain S1 isolated from human gut.</title>
        <authorList>
            <person name="Croce O."/>
            <person name="Lagier J.C."/>
            <person name="Raoult D."/>
        </authorList>
    </citation>
    <scope>NUCLEOTIDE SEQUENCE [LARGE SCALE GENOMIC DNA]</scope>
    <source>
        <strain evidence="10">S1</strain>
    </source>
</reference>
<evidence type="ECO:0000256" key="1">
    <source>
        <dbReference type="ARBA" id="ARBA00004418"/>
    </source>
</evidence>
<comment type="caution">
    <text evidence="10">The sequence shown here is derived from an EMBL/GenBank/DDBJ whole genome shotgun (WGS) entry which is preliminary data.</text>
</comment>
<evidence type="ECO:0000256" key="5">
    <source>
        <dbReference type="ARBA" id="ARBA00023139"/>
    </source>
</evidence>
<dbReference type="InterPro" id="IPR001638">
    <property type="entry name" value="Solute-binding_3/MltF_N"/>
</dbReference>
<evidence type="ECO:0000256" key="7">
    <source>
        <dbReference type="ARBA" id="ARBA00055538"/>
    </source>
</evidence>
<protein>
    <recommendedName>
        <fullName evidence="8">Putative aliphatic sulfonates-binding protein</fullName>
    </recommendedName>
</protein>
<organism evidence="10 11">
    <name type="scientific">Oceanobacillus picturae</name>
    <dbReference type="NCBI Taxonomy" id="171693"/>
    <lineage>
        <taxon>Bacteria</taxon>
        <taxon>Bacillati</taxon>
        <taxon>Bacillota</taxon>
        <taxon>Bacilli</taxon>
        <taxon>Bacillales</taxon>
        <taxon>Bacillaceae</taxon>
        <taxon>Oceanobacillus</taxon>
    </lineage>
</organism>
<dbReference type="CDD" id="cd13557">
    <property type="entry name" value="PBP2_SsuA"/>
    <property type="match status" value="1"/>
</dbReference>
<keyword evidence="6" id="KW-0449">Lipoprotein</keyword>
<feature type="domain" description="Solute-binding protein family 3/N-terminal" evidence="9">
    <location>
        <begin position="68"/>
        <end position="291"/>
    </location>
</feature>
<evidence type="ECO:0000259" key="9">
    <source>
        <dbReference type="SMART" id="SM00062"/>
    </source>
</evidence>
<comment type="subcellular location">
    <subcellularLocation>
        <location evidence="1">Periplasm</location>
    </subcellularLocation>
</comment>
<dbReference type="GO" id="GO:0042597">
    <property type="term" value="C:periplasmic space"/>
    <property type="evidence" value="ECO:0007669"/>
    <property type="project" value="UniProtKB-SubCell"/>
</dbReference>
<dbReference type="NCBIfam" id="TIGR01728">
    <property type="entry name" value="SsuA_fam"/>
    <property type="match status" value="1"/>
</dbReference>
<dbReference type="PANTHER" id="PTHR30024:SF42">
    <property type="entry name" value="ALIPHATIC SULFONATES-BINDING PROTEIN-RELATED"/>
    <property type="match status" value="1"/>
</dbReference>
<evidence type="ECO:0000256" key="3">
    <source>
        <dbReference type="ARBA" id="ARBA00022448"/>
    </source>
</evidence>
<dbReference type="InterPro" id="IPR010067">
    <property type="entry name" value="ABC_SsuA_sub-bd"/>
</dbReference>
<dbReference type="GO" id="GO:0016020">
    <property type="term" value="C:membrane"/>
    <property type="evidence" value="ECO:0007669"/>
    <property type="project" value="InterPro"/>
</dbReference>
<sequence>MVNFPLPLVGSCFVLQTELAPAQIYANEVRLMKKKMKLLFISAICLFLFVGCSQSGGSSEADSEGDKVIRIGYQKNGPLIILKSLGTLEERLEEEGYTVEWKQFQAGPALVEALNAGSIDFGRTGNSPPIFAQAADAPFVMVAAGKSKFKGSGILVPNDSDIQSTEDLKGKKVGFAKGSSSHYLIVKALQEAGLQYSDISPAFLSPGDARIAFEQGNIDAMVVWDPYTASTELHSDGKLLIDGEGLTTDRDFFIATKNFEKNHPEMIDILLDEIQKSSDWANSNQEELATILTPILNIEEDSILKSIKRRTYGVDEINEEILKEQQEIADTFYELDIIPKEIQVKDVLANN</sequence>
<keyword evidence="4" id="KW-0732">Signal</keyword>
<proteinExistence type="inferred from homology"/>
<comment type="similarity">
    <text evidence="2">Belongs to the bacterial solute-binding protein SsuA/TauA family.</text>
</comment>
<gene>
    <name evidence="10" type="primary">ssuA</name>
    <name evidence="10" type="ORF">BN988_02397</name>
</gene>
<dbReference type="Proteomes" id="UP000028863">
    <property type="component" value="Unassembled WGS sequence"/>
</dbReference>
<dbReference type="PANTHER" id="PTHR30024">
    <property type="entry name" value="ALIPHATIC SULFONATES-BINDING PROTEIN-RELATED"/>
    <property type="match status" value="1"/>
</dbReference>
<dbReference type="FunFam" id="3.40.190.10:FF:000050">
    <property type="entry name" value="Sulfonate ABC transporter substrate-binding protein"/>
    <property type="match status" value="1"/>
</dbReference>
<keyword evidence="11" id="KW-1185">Reference proteome</keyword>
<evidence type="ECO:0000256" key="8">
    <source>
        <dbReference type="ARBA" id="ARBA00070228"/>
    </source>
</evidence>
<evidence type="ECO:0000256" key="2">
    <source>
        <dbReference type="ARBA" id="ARBA00010742"/>
    </source>
</evidence>
<comment type="function">
    <text evidence="7">Part of a binding-protein-dependent transport system for aliphatic sulfonates. Putative binding protein.</text>
</comment>
<keyword evidence="5" id="KW-0564">Palmitate</keyword>
<dbReference type="EMBL" id="CCAX010000002">
    <property type="protein sequence ID" value="CDO03867.1"/>
    <property type="molecule type" value="Genomic_DNA"/>
</dbReference>